<protein>
    <submittedName>
        <fullName evidence="2">Uncharacterized protein</fullName>
    </submittedName>
</protein>
<keyword evidence="3" id="KW-1185">Reference proteome</keyword>
<name>D6U3Q8_KTERA</name>
<keyword evidence="1" id="KW-0732">Signal</keyword>
<dbReference type="Proteomes" id="UP000004508">
    <property type="component" value="Unassembled WGS sequence"/>
</dbReference>
<sequence>MWMNNRTRKTFIFLVCFLIVGIAIFGSVIGSQIANAATTSPSHPHAASSANGVTTNASTFKVTSIDMTVTPSTTSLWTCGSYIQVVYNAVFHVDSGPNGGTIVFSYTVNNGRSQTTEKLTILPGQRLSNFTFTWQGSLPYDHTYPEPGGVLVTSPNTLHSQMVMPAGKCR</sequence>
<feature type="signal peptide" evidence="1">
    <location>
        <begin position="1"/>
        <end position="36"/>
    </location>
</feature>
<reference evidence="2 3" key="1">
    <citation type="journal article" date="2011" name="Stand. Genomic Sci.">
        <title>Non-contiguous finished genome sequence and contextual data of the filamentous soil bacterium Ktedonobacter racemifer type strain (SOSP1-21).</title>
        <authorList>
            <person name="Chang Y.J."/>
            <person name="Land M."/>
            <person name="Hauser L."/>
            <person name="Chertkov O."/>
            <person name="Del Rio T.G."/>
            <person name="Nolan M."/>
            <person name="Copeland A."/>
            <person name="Tice H."/>
            <person name="Cheng J.F."/>
            <person name="Lucas S."/>
            <person name="Han C."/>
            <person name="Goodwin L."/>
            <person name="Pitluck S."/>
            <person name="Ivanova N."/>
            <person name="Ovchinikova G."/>
            <person name="Pati A."/>
            <person name="Chen A."/>
            <person name="Palaniappan K."/>
            <person name="Mavromatis K."/>
            <person name="Liolios K."/>
            <person name="Brettin T."/>
            <person name="Fiebig A."/>
            <person name="Rohde M."/>
            <person name="Abt B."/>
            <person name="Goker M."/>
            <person name="Detter J.C."/>
            <person name="Woyke T."/>
            <person name="Bristow J."/>
            <person name="Eisen J.A."/>
            <person name="Markowitz V."/>
            <person name="Hugenholtz P."/>
            <person name="Kyrpides N.C."/>
            <person name="Klenk H.P."/>
            <person name="Lapidus A."/>
        </authorList>
    </citation>
    <scope>NUCLEOTIDE SEQUENCE [LARGE SCALE GENOMIC DNA]</scope>
    <source>
        <strain evidence="3">DSM 44963</strain>
    </source>
</reference>
<dbReference type="InParanoid" id="D6U3Q8"/>
<feature type="chain" id="PRO_5003088688" evidence="1">
    <location>
        <begin position="37"/>
        <end position="170"/>
    </location>
</feature>
<dbReference type="EMBL" id="ADVG01000004">
    <property type="protein sequence ID" value="EFH83048.1"/>
    <property type="molecule type" value="Genomic_DNA"/>
</dbReference>
<proteinExistence type="predicted"/>
<evidence type="ECO:0000313" key="2">
    <source>
        <dbReference type="EMBL" id="EFH83048.1"/>
    </source>
</evidence>
<comment type="caution">
    <text evidence="2">The sequence shown here is derived from an EMBL/GenBank/DDBJ whole genome shotgun (WGS) entry which is preliminary data.</text>
</comment>
<evidence type="ECO:0000313" key="3">
    <source>
        <dbReference type="Proteomes" id="UP000004508"/>
    </source>
</evidence>
<gene>
    <name evidence="2" type="ORF">Krac_3960</name>
</gene>
<evidence type="ECO:0000256" key="1">
    <source>
        <dbReference type="SAM" id="SignalP"/>
    </source>
</evidence>
<dbReference type="AlphaFoldDB" id="D6U3Q8"/>
<dbReference type="OrthoDB" id="156448at2"/>
<accession>D6U3Q8</accession>
<organism evidence="2 3">
    <name type="scientific">Ktedonobacter racemifer DSM 44963</name>
    <dbReference type="NCBI Taxonomy" id="485913"/>
    <lineage>
        <taxon>Bacteria</taxon>
        <taxon>Bacillati</taxon>
        <taxon>Chloroflexota</taxon>
        <taxon>Ktedonobacteria</taxon>
        <taxon>Ktedonobacterales</taxon>
        <taxon>Ktedonobacteraceae</taxon>
        <taxon>Ktedonobacter</taxon>
    </lineage>
</organism>